<dbReference type="GeneID" id="28250804"/>
<evidence type="ECO:0000259" key="2">
    <source>
        <dbReference type="PROSITE" id="PS50911"/>
    </source>
</evidence>
<dbReference type="InterPro" id="IPR038765">
    <property type="entry name" value="Papain-like_cys_pep_sf"/>
</dbReference>
<feature type="signal peptide" evidence="1">
    <location>
        <begin position="1"/>
        <end position="27"/>
    </location>
</feature>
<dbReference type="Gene3D" id="3.90.1720.10">
    <property type="entry name" value="endopeptidase domain like (from Nostoc punctiforme)"/>
    <property type="match status" value="1"/>
</dbReference>
<dbReference type="STRING" id="1265309.K529_013180"/>
<evidence type="ECO:0000256" key="1">
    <source>
        <dbReference type="SAM" id="SignalP"/>
    </source>
</evidence>
<dbReference type="OrthoDB" id="7279151at2"/>
<accession>A0A1B1A572</accession>
<dbReference type="AlphaFoldDB" id="A0A1B1A572"/>
<dbReference type="KEGG" id="rmb:K529_013180"/>
<dbReference type="SUPFAM" id="SSF54001">
    <property type="entry name" value="Cysteine proteinases"/>
    <property type="match status" value="1"/>
</dbReference>
<dbReference type="PROSITE" id="PS50911">
    <property type="entry name" value="CHAP"/>
    <property type="match status" value="1"/>
</dbReference>
<evidence type="ECO:0000313" key="4">
    <source>
        <dbReference type="Proteomes" id="UP000013243"/>
    </source>
</evidence>
<keyword evidence="1" id="KW-0732">Signal</keyword>
<feature type="domain" description="Peptidase C51" evidence="2">
    <location>
        <begin position="38"/>
        <end position="158"/>
    </location>
</feature>
<dbReference type="Proteomes" id="UP000013243">
    <property type="component" value="Chromosome"/>
</dbReference>
<dbReference type="PROSITE" id="PS51257">
    <property type="entry name" value="PROKAR_LIPOPROTEIN"/>
    <property type="match status" value="1"/>
</dbReference>
<protein>
    <submittedName>
        <fullName evidence="3">CHAP domain-containing protein</fullName>
    </submittedName>
</protein>
<dbReference type="RefSeq" id="WP_005628107.1">
    <property type="nucleotide sequence ID" value="NZ_CP015230.1"/>
</dbReference>
<feature type="chain" id="PRO_5008518402" evidence="1">
    <location>
        <begin position="28"/>
        <end position="180"/>
    </location>
</feature>
<organism evidence="3 4">
    <name type="scientific">Tritonibacter mobilis F1926</name>
    <dbReference type="NCBI Taxonomy" id="1265309"/>
    <lineage>
        <taxon>Bacteria</taxon>
        <taxon>Pseudomonadati</taxon>
        <taxon>Pseudomonadota</taxon>
        <taxon>Alphaproteobacteria</taxon>
        <taxon>Rhodobacterales</taxon>
        <taxon>Paracoccaceae</taxon>
        <taxon>Tritonibacter</taxon>
    </lineage>
</organism>
<sequence length="180" mass="19571">MQTIARTLRLKPIVSGILLIAALGLSACGDAPVGDDSQIDPTRRAFAMREAESLRSRGARVWCVPFARNLSGVEIRGNARTWWKQAQGLFDVGKSPSVGAVMAFSATPSMPLGHVAVVSEVVDDRMLRVDHANWHRNKVSLGMAVIDVSDKNDWSRVRVESNPGSFGSVYPINGFIRPNS</sequence>
<name>A0A1B1A572_9RHOB</name>
<proteinExistence type="predicted"/>
<reference evidence="3 4" key="1">
    <citation type="journal article" date="2016" name="ISME J.">
        <title>Global occurrence and heterogeneity of the Roseobacter-clade species Ruegeria mobilis.</title>
        <authorList>
            <person name="Sonnenschein E."/>
            <person name="Gram L."/>
        </authorList>
    </citation>
    <scope>NUCLEOTIDE SEQUENCE [LARGE SCALE GENOMIC DNA]</scope>
    <source>
        <strain evidence="3 4">F1926</strain>
    </source>
</reference>
<dbReference type="InterPro" id="IPR007921">
    <property type="entry name" value="CHAP_dom"/>
</dbReference>
<gene>
    <name evidence="3" type="ORF">K529_013180</name>
</gene>
<evidence type="ECO:0000313" key="3">
    <source>
        <dbReference type="EMBL" id="ANP41725.1"/>
    </source>
</evidence>
<dbReference type="EMBL" id="CP015230">
    <property type="protein sequence ID" value="ANP41725.1"/>
    <property type="molecule type" value="Genomic_DNA"/>
</dbReference>
<dbReference type="Pfam" id="PF05257">
    <property type="entry name" value="CHAP"/>
    <property type="match status" value="1"/>
</dbReference>